<dbReference type="InterPro" id="IPR032675">
    <property type="entry name" value="LRR_dom_sf"/>
</dbReference>
<dbReference type="InterPro" id="IPR017241">
    <property type="entry name" value="Toll-like_receptor"/>
</dbReference>
<evidence type="ECO:0000256" key="13">
    <source>
        <dbReference type="ARBA" id="ARBA00023198"/>
    </source>
</evidence>
<keyword evidence="7" id="KW-0677">Repeat</keyword>
<dbReference type="InterPro" id="IPR003591">
    <property type="entry name" value="Leu-rich_rpt_typical-subtyp"/>
</dbReference>
<dbReference type="Gene3D" id="3.40.50.10140">
    <property type="entry name" value="Toll/interleukin-1 receptor homology (TIR) domain"/>
    <property type="match status" value="1"/>
</dbReference>
<keyword evidence="5" id="KW-0812">Transmembrane</keyword>
<dbReference type="Pfam" id="PF13306">
    <property type="entry name" value="LRR_5"/>
    <property type="match status" value="1"/>
</dbReference>
<keyword evidence="11" id="KW-0675">Receptor</keyword>
<proteinExistence type="inferred from homology"/>
<dbReference type="InterPro" id="IPR000483">
    <property type="entry name" value="Cys-rich_flank_reg_C"/>
</dbReference>
<evidence type="ECO:0000313" key="17">
    <source>
        <dbReference type="Proteomes" id="UP000838412"/>
    </source>
</evidence>
<dbReference type="EMBL" id="OV696688">
    <property type="protein sequence ID" value="CAH1258930.1"/>
    <property type="molecule type" value="Genomic_DNA"/>
</dbReference>
<dbReference type="Gene3D" id="3.80.10.10">
    <property type="entry name" value="Ribonuclease Inhibitor"/>
    <property type="match status" value="4"/>
</dbReference>
<evidence type="ECO:0000256" key="11">
    <source>
        <dbReference type="ARBA" id="ARBA00023170"/>
    </source>
</evidence>
<keyword evidence="4" id="KW-0433">Leucine-rich repeat</keyword>
<evidence type="ECO:0000256" key="5">
    <source>
        <dbReference type="ARBA" id="ARBA00022692"/>
    </source>
</evidence>
<evidence type="ECO:0000256" key="7">
    <source>
        <dbReference type="ARBA" id="ARBA00022737"/>
    </source>
</evidence>
<dbReference type="Pfam" id="PF01582">
    <property type="entry name" value="TIR"/>
    <property type="match status" value="1"/>
</dbReference>
<dbReference type="GO" id="GO:0045087">
    <property type="term" value="P:innate immune response"/>
    <property type="evidence" value="ECO:0007669"/>
    <property type="project" value="UniProtKB-KW"/>
</dbReference>
<dbReference type="GO" id="GO:0005886">
    <property type="term" value="C:plasma membrane"/>
    <property type="evidence" value="ECO:0007669"/>
    <property type="project" value="TreeGrafter"/>
</dbReference>
<keyword evidence="9" id="KW-1133">Transmembrane helix</keyword>
<evidence type="ECO:0000259" key="15">
    <source>
        <dbReference type="PROSITE" id="PS50104"/>
    </source>
</evidence>
<dbReference type="GO" id="GO:0002224">
    <property type="term" value="P:toll-like receptor signaling pathway"/>
    <property type="evidence" value="ECO:0007669"/>
    <property type="project" value="InterPro"/>
</dbReference>
<dbReference type="OrthoDB" id="676979at2759"/>
<keyword evidence="10" id="KW-0472">Membrane</keyword>
<dbReference type="InterPro" id="IPR026906">
    <property type="entry name" value="LRR_5"/>
</dbReference>
<evidence type="ECO:0000256" key="9">
    <source>
        <dbReference type="ARBA" id="ARBA00022989"/>
    </source>
</evidence>
<evidence type="ECO:0000256" key="4">
    <source>
        <dbReference type="ARBA" id="ARBA00022614"/>
    </source>
</evidence>
<keyword evidence="3" id="KW-0399">Innate immunity</keyword>
<evidence type="ECO:0000256" key="6">
    <source>
        <dbReference type="ARBA" id="ARBA00022729"/>
    </source>
</evidence>
<feature type="chain" id="PRO_5036272127" evidence="14">
    <location>
        <begin position="23"/>
        <end position="862"/>
    </location>
</feature>
<dbReference type="Pfam" id="PF13855">
    <property type="entry name" value="LRR_8"/>
    <property type="match status" value="3"/>
</dbReference>
<protein>
    <submittedName>
        <fullName evidence="16">TLR3 protein</fullName>
    </submittedName>
</protein>
<dbReference type="GO" id="GO:0004888">
    <property type="term" value="F:transmembrane signaling receptor activity"/>
    <property type="evidence" value="ECO:0007669"/>
    <property type="project" value="InterPro"/>
</dbReference>
<dbReference type="InterPro" id="IPR000157">
    <property type="entry name" value="TIR_dom"/>
</dbReference>
<feature type="signal peptide" evidence="14">
    <location>
        <begin position="1"/>
        <end position="22"/>
    </location>
</feature>
<dbReference type="SUPFAM" id="SSF52058">
    <property type="entry name" value="L domain-like"/>
    <property type="match status" value="2"/>
</dbReference>
<keyword evidence="6 14" id="KW-0732">Signal</keyword>
<dbReference type="SMART" id="SM00255">
    <property type="entry name" value="TIR"/>
    <property type="match status" value="1"/>
</dbReference>
<dbReference type="SMART" id="SM00365">
    <property type="entry name" value="LRR_SD22"/>
    <property type="match status" value="4"/>
</dbReference>
<keyword evidence="8" id="KW-0391">Immunity</keyword>
<gene>
    <name evidence="16" type="primary">TLR3</name>
    <name evidence="16" type="ORF">BLAG_LOCUS16344</name>
</gene>
<evidence type="ECO:0000256" key="1">
    <source>
        <dbReference type="ARBA" id="ARBA00004479"/>
    </source>
</evidence>
<dbReference type="PROSITE" id="PS50104">
    <property type="entry name" value="TIR"/>
    <property type="match status" value="1"/>
</dbReference>
<feature type="domain" description="TIR" evidence="15">
    <location>
        <begin position="701"/>
        <end position="847"/>
    </location>
</feature>
<comment type="similarity">
    <text evidence="2">Belongs to the Toll-like receptor family.</text>
</comment>
<evidence type="ECO:0000313" key="16">
    <source>
        <dbReference type="EMBL" id="CAH1258930.1"/>
    </source>
</evidence>
<dbReference type="FunFam" id="3.40.50.10140:FF:000001">
    <property type="entry name" value="Toll-like receptor 2"/>
    <property type="match status" value="1"/>
</dbReference>
<evidence type="ECO:0000256" key="10">
    <source>
        <dbReference type="ARBA" id="ARBA00023136"/>
    </source>
</evidence>
<reference evidence="16" key="1">
    <citation type="submission" date="2022-01" db="EMBL/GenBank/DDBJ databases">
        <authorList>
            <person name="Braso-Vives M."/>
        </authorList>
    </citation>
    <scope>NUCLEOTIDE SEQUENCE</scope>
</reference>
<name>A0A8J9ZRE4_BRALA</name>
<evidence type="ECO:0000256" key="3">
    <source>
        <dbReference type="ARBA" id="ARBA00022588"/>
    </source>
</evidence>
<sequence>MAAGRLWLFVATTLAVWSVSQQTPLAGPGHIGARIKACRVYNRTVADCSSRGLRSVPDARELPGTIKTLYLLSNNFRALPHCAFCGLPLLEFVDLSFCNISDISRTAFSKLARLKTILLIGNNLTSLESGTFEELHNIAEVNLADNKLTEVPYGAFPLNNSLKTLDLSGNHINIQEGDADWDCFKSLQHFSFRLNNVSSSTGWIFSREDLNVSLQMLDLSYNRISQLDSTAFNGIRRLDRLVLSSNDILTVDTDSFSSLSQTGLETLVLFRNNLTTLTNNTFASVPLLKRLDLAYNNISSIEDNAFAGLSHLEVLTFYMNPLWTNVPMTALEKLSPSLLELDLRFCSILNIYPEQFLSFGNLRSLNISDNYIGALGSGHRLTGKEFGGLGNLRVLDIGGGPGYNRMKITNASFSHLPKLQKVVMTGLLGFNERFDGSFRKNPDLRLINMDNMNIRFLGVDLFQGLTKLKELVLSNNNFYLMLNSDQGSANFARFFGDLTNLEILRLQGNRLESLQSDIFQNLTHLRYLNLGPGRYGDHNNQLSNLQPELFQSLTRLETLRIDGNRLSSVEQSVFEPMFKSLKELFIYGNPFDCTCENLRWFRDWVNNTRADVIGLGEGRLVCSTPRRYANESILSFRPEVDCQSQVGVIASLTGCSVLLAAAVGTMVCRRFGLHKYVQYAWVLVTRRKEGYEKLQGEDLEVEYDAYVSHTEEDLRWIQRVLIPNLEEKSPQLKLCIPDRDTPPGEAIIDNVQDYIRRSRKTLCLVTQRYLAQEASWLEMQVASYRLFDQEDRRDVVVMVFLEPIPKNKLTHFQNLRKLMRPGMFLHWPGEEDTAAHPLFWLLLRDALGTSNNPVPRSRPQVI</sequence>
<dbReference type="SMART" id="SM00369">
    <property type="entry name" value="LRR_TYP"/>
    <property type="match status" value="12"/>
</dbReference>
<keyword evidence="13" id="KW-0395">Inflammatory response</keyword>
<dbReference type="EMBL" id="OV696688">
    <property type="protein sequence ID" value="CAH1258931.1"/>
    <property type="molecule type" value="Genomic_DNA"/>
</dbReference>
<organism evidence="16 17">
    <name type="scientific">Branchiostoma lanceolatum</name>
    <name type="common">Common lancelet</name>
    <name type="synonym">Amphioxus lanceolatum</name>
    <dbReference type="NCBI Taxonomy" id="7740"/>
    <lineage>
        <taxon>Eukaryota</taxon>
        <taxon>Metazoa</taxon>
        <taxon>Chordata</taxon>
        <taxon>Cephalochordata</taxon>
        <taxon>Leptocardii</taxon>
        <taxon>Amphioxiformes</taxon>
        <taxon>Branchiostomatidae</taxon>
        <taxon>Branchiostoma</taxon>
    </lineage>
</organism>
<dbReference type="Proteomes" id="UP000838412">
    <property type="component" value="Chromosome 3"/>
</dbReference>
<dbReference type="SUPFAM" id="SSF52200">
    <property type="entry name" value="Toll/Interleukin receptor TIR domain"/>
    <property type="match status" value="1"/>
</dbReference>
<keyword evidence="17" id="KW-1185">Reference proteome</keyword>
<dbReference type="PANTHER" id="PTHR24365">
    <property type="entry name" value="TOLL-LIKE RECEPTOR"/>
    <property type="match status" value="1"/>
</dbReference>
<dbReference type="AlphaFoldDB" id="A0A8J9ZRE4"/>
<dbReference type="PIRSF" id="PIRSF037595">
    <property type="entry name" value="Toll-like_receptor"/>
    <property type="match status" value="1"/>
</dbReference>
<dbReference type="InterPro" id="IPR035897">
    <property type="entry name" value="Toll_tir_struct_dom_sf"/>
</dbReference>
<dbReference type="PROSITE" id="PS51450">
    <property type="entry name" value="LRR"/>
    <property type="match status" value="4"/>
</dbReference>
<comment type="subcellular location">
    <subcellularLocation>
        <location evidence="1">Membrane</location>
        <topology evidence="1">Single-pass type I membrane protein</topology>
    </subcellularLocation>
</comment>
<dbReference type="SMART" id="SM00082">
    <property type="entry name" value="LRRCT"/>
    <property type="match status" value="1"/>
</dbReference>
<dbReference type="InterPro" id="IPR001611">
    <property type="entry name" value="Leu-rich_rpt"/>
</dbReference>
<keyword evidence="12" id="KW-0325">Glycoprotein</keyword>
<evidence type="ECO:0000256" key="8">
    <source>
        <dbReference type="ARBA" id="ARBA00022859"/>
    </source>
</evidence>
<evidence type="ECO:0000256" key="2">
    <source>
        <dbReference type="ARBA" id="ARBA00009634"/>
    </source>
</evidence>
<evidence type="ECO:0000256" key="14">
    <source>
        <dbReference type="SAM" id="SignalP"/>
    </source>
</evidence>
<accession>A0A8J9ZRE4</accession>
<evidence type="ECO:0000256" key="12">
    <source>
        <dbReference type="ARBA" id="ARBA00023180"/>
    </source>
</evidence>
<dbReference type="PANTHER" id="PTHR24365:SF530">
    <property type="entry name" value="MSTPROX-RELATED"/>
    <property type="match status" value="1"/>
</dbReference>